<evidence type="ECO:0000256" key="3">
    <source>
        <dbReference type="ARBA" id="ARBA00022475"/>
    </source>
</evidence>
<dbReference type="CDD" id="cd06261">
    <property type="entry name" value="TM_PBP2"/>
    <property type="match status" value="1"/>
</dbReference>
<dbReference type="PROSITE" id="PS50928">
    <property type="entry name" value="ABC_TM1"/>
    <property type="match status" value="1"/>
</dbReference>
<name>A0A1M5ZXG1_9BURK</name>
<evidence type="ECO:0000256" key="4">
    <source>
        <dbReference type="ARBA" id="ARBA00022519"/>
    </source>
</evidence>
<keyword evidence="4" id="KW-0997">Cell inner membrane</keyword>
<dbReference type="InterPro" id="IPR035906">
    <property type="entry name" value="MetI-like_sf"/>
</dbReference>
<evidence type="ECO:0000256" key="1">
    <source>
        <dbReference type="ARBA" id="ARBA00004429"/>
    </source>
</evidence>
<gene>
    <name evidence="10" type="ORF">SAMN04488135_12033</name>
</gene>
<accession>A0A1M5ZXG1</accession>
<keyword evidence="2 8" id="KW-0813">Transport</keyword>
<keyword evidence="3" id="KW-1003">Cell membrane</keyword>
<feature type="transmembrane region" description="Helical" evidence="8">
    <location>
        <begin position="181"/>
        <end position="199"/>
    </location>
</feature>
<dbReference type="STRING" id="658167.SAMN04488135_12033"/>
<evidence type="ECO:0000313" key="11">
    <source>
        <dbReference type="Proteomes" id="UP000184226"/>
    </source>
</evidence>
<dbReference type="EMBL" id="FQXE01000020">
    <property type="protein sequence ID" value="SHI28902.1"/>
    <property type="molecule type" value="Genomic_DNA"/>
</dbReference>
<dbReference type="RefSeq" id="WP_073109188.1">
    <property type="nucleotide sequence ID" value="NZ_FQXE01000020.1"/>
</dbReference>
<protein>
    <submittedName>
        <fullName evidence="10">Putative spermidine/putrescine transport system permease protein</fullName>
    </submittedName>
</protein>
<evidence type="ECO:0000256" key="6">
    <source>
        <dbReference type="ARBA" id="ARBA00022989"/>
    </source>
</evidence>
<reference evidence="10 11" key="1">
    <citation type="submission" date="2016-11" db="EMBL/GenBank/DDBJ databases">
        <authorList>
            <person name="Jaros S."/>
            <person name="Januszkiewicz K."/>
            <person name="Wedrychowicz H."/>
        </authorList>
    </citation>
    <scope>NUCLEOTIDE SEQUENCE [LARGE SCALE GENOMIC DNA]</scope>
    <source>
        <strain evidence="10 11">CGMCC 1.10190</strain>
    </source>
</reference>
<feature type="transmembrane region" description="Helical" evidence="8">
    <location>
        <begin position="96"/>
        <end position="119"/>
    </location>
</feature>
<proteinExistence type="inferred from homology"/>
<evidence type="ECO:0000256" key="2">
    <source>
        <dbReference type="ARBA" id="ARBA00022448"/>
    </source>
</evidence>
<comment type="similarity">
    <text evidence="8">Belongs to the binding-protein-dependent transport system permease family.</text>
</comment>
<dbReference type="InterPro" id="IPR000515">
    <property type="entry name" value="MetI-like"/>
</dbReference>
<dbReference type="SUPFAM" id="SSF161098">
    <property type="entry name" value="MetI-like"/>
    <property type="match status" value="1"/>
</dbReference>
<evidence type="ECO:0000256" key="8">
    <source>
        <dbReference type="RuleBase" id="RU363032"/>
    </source>
</evidence>
<evidence type="ECO:0000256" key="7">
    <source>
        <dbReference type="ARBA" id="ARBA00023136"/>
    </source>
</evidence>
<comment type="subcellular location">
    <subcellularLocation>
        <location evidence="1">Cell inner membrane</location>
        <topology evidence="1">Multi-pass membrane protein</topology>
    </subcellularLocation>
    <subcellularLocation>
        <location evidence="8">Cell membrane</location>
        <topology evidence="8">Multi-pass membrane protein</topology>
    </subcellularLocation>
</comment>
<dbReference type="PANTHER" id="PTHR43357:SF4">
    <property type="entry name" value="INNER MEMBRANE ABC TRANSPORTER PERMEASE PROTEIN YDCV"/>
    <property type="match status" value="1"/>
</dbReference>
<evidence type="ECO:0000256" key="5">
    <source>
        <dbReference type="ARBA" id="ARBA00022692"/>
    </source>
</evidence>
<keyword evidence="7 8" id="KW-0472">Membrane</keyword>
<organism evidence="10 11">
    <name type="scientific">Pollutimonas bauzanensis</name>
    <dbReference type="NCBI Taxonomy" id="658167"/>
    <lineage>
        <taxon>Bacteria</taxon>
        <taxon>Pseudomonadati</taxon>
        <taxon>Pseudomonadota</taxon>
        <taxon>Betaproteobacteria</taxon>
        <taxon>Burkholderiales</taxon>
        <taxon>Alcaligenaceae</taxon>
        <taxon>Pollutimonas</taxon>
    </lineage>
</organism>
<feature type="transmembrane region" description="Helical" evidence="8">
    <location>
        <begin position="125"/>
        <end position="145"/>
    </location>
</feature>
<feature type="domain" description="ABC transmembrane type-1" evidence="9">
    <location>
        <begin position="61"/>
        <end position="250"/>
    </location>
</feature>
<dbReference type="Proteomes" id="UP000184226">
    <property type="component" value="Unassembled WGS sequence"/>
</dbReference>
<keyword evidence="5 8" id="KW-0812">Transmembrane</keyword>
<dbReference type="Pfam" id="PF00528">
    <property type="entry name" value="BPD_transp_1"/>
    <property type="match status" value="1"/>
</dbReference>
<dbReference type="GO" id="GO:0055085">
    <property type="term" value="P:transmembrane transport"/>
    <property type="evidence" value="ECO:0007669"/>
    <property type="project" value="InterPro"/>
</dbReference>
<dbReference type="GO" id="GO:0005886">
    <property type="term" value="C:plasma membrane"/>
    <property type="evidence" value="ECO:0007669"/>
    <property type="project" value="UniProtKB-SubCell"/>
</dbReference>
<dbReference type="AlphaFoldDB" id="A0A1M5ZXG1"/>
<dbReference type="OrthoDB" id="9178195at2"/>
<sequence>MLARSTIRAIALVCLAFLLLPLVVIIGASLTTASYLSFPPQGLTFKWYGAVLADPTYVRSFLVSTVLAACATAAGIAIAIPSALALARHDFPGKHILAALFASPLVLPYLVLGSALLQFTGYLGFSQTFMALLVGHIVIVTPFILKSVSSVLTRDHVVLEQASADLGASPWTTFCRITLPLLKPGIITGAIFGFITSWINVELSIFNTTGALNTIPVQLFNYVQYSVDPGIAAVSAITIFISVVVITLLDMTIGLDVFSDTKNNRQNT</sequence>
<dbReference type="PANTHER" id="PTHR43357">
    <property type="entry name" value="INNER MEMBRANE ABC TRANSPORTER PERMEASE PROTEIN YDCV"/>
    <property type="match status" value="1"/>
</dbReference>
<evidence type="ECO:0000313" key="10">
    <source>
        <dbReference type="EMBL" id="SHI28902.1"/>
    </source>
</evidence>
<keyword evidence="6 8" id="KW-1133">Transmembrane helix</keyword>
<feature type="transmembrane region" description="Helical" evidence="8">
    <location>
        <begin position="57"/>
        <end position="84"/>
    </location>
</feature>
<dbReference type="Gene3D" id="1.10.3720.10">
    <property type="entry name" value="MetI-like"/>
    <property type="match status" value="1"/>
</dbReference>
<keyword evidence="11" id="KW-1185">Reference proteome</keyword>
<evidence type="ECO:0000259" key="9">
    <source>
        <dbReference type="PROSITE" id="PS50928"/>
    </source>
</evidence>
<feature type="transmembrane region" description="Helical" evidence="8">
    <location>
        <begin position="230"/>
        <end position="249"/>
    </location>
</feature>